<feature type="compositionally biased region" description="Basic and acidic residues" evidence="1">
    <location>
        <begin position="62"/>
        <end position="74"/>
    </location>
</feature>
<proteinExistence type="predicted"/>
<accession>A0AAJ0HSF9</accession>
<feature type="compositionally biased region" description="Low complexity" evidence="1">
    <location>
        <begin position="113"/>
        <end position="124"/>
    </location>
</feature>
<dbReference type="AlphaFoldDB" id="A0AAJ0HSF9"/>
<feature type="compositionally biased region" description="Low complexity" evidence="1">
    <location>
        <begin position="309"/>
        <end position="325"/>
    </location>
</feature>
<evidence type="ECO:0000259" key="2">
    <source>
        <dbReference type="Pfam" id="PF20516"/>
    </source>
</evidence>
<protein>
    <recommendedName>
        <fullName evidence="2">PD-(D/E)XK nuclease-like domain-containing protein</fullName>
    </recommendedName>
</protein>
<organism evidence="3 4">
    <name type="scientific">Lasiosphaeria hispida</name>
    <dbReference type="NCBI Taxonomy" id="260671"/>
    <lineage>
        <taxon>Eukaryota</taxon>
        <taxon>Fungi</taxon>
        <taxon>Dikarya</taxon>
        <taxon>Ascomycota</taxon>
        <taxon>Pezizomycotina</taxon>
        <taxon>Sordariomycetes</taxon>
        <taxon>Sordariomycetidae</taxon>
        <taxon>Sordariales</taxon>
        <taxon>Lasiosphaeriaceae</taxon>
        <taxon>Lasiosphaeria</taxon>
    </lineage>
</organism>
<comment type="caution">
    <text evidence="3">The sequence shown here is derived from an EMBL/GenBank/DDBJ whole genome shotgun (WGS) entry which is preliminary data.</text>
</comment>
<evidence type="ECO:0000256" key="1">
    <source>
        <dbReference type="SAM" id="MobiDB-lite"/>
    </source>
</evidence>
<dbReference type="InterPro" id="IPR046797">
    <property type="entry name" value="PDDEXK_12"/>
</dbReference>
<evidence type="ECO:0000313" key="4">
    <source>
        <dbReference type="Proteomes" id="UP001275084"/>
    </source>
</evidence>
<name>A0AAJ0HSF9_9PEZI</name>
<feature type="region of interest" description="Disordered" evidence="1">
    <location>
        <begin position="309"/>
        <end position="332"/>
    </location>
</feature>
<sequence>MRKLSSWRHHQAGVAQRRETAVFAWLRTAQSARTGANAHRDSSASIHQESSVPIHAPTDSRPGPDPDDRTDPSRPRLQKRALSQAESVEHPHRRSTMDPRNPLRAPKSQISVSPLPSLPSLPSRDSGRDRGRGNSHRKMRKLAHRNRSSNKLSTLTDLQHADLPIMHTDISLITSTLPARARQLCQEASRISAGIQVVPRWIQDCDASELGLGSMDSINDFNLTEAYPYSEDNRLGHNEIDTIRRIRLETVACRTENEGEAVWNDEVHSRILEAALAPYDGSVKKRNVTLADIHPDFLLTLAPPATDAASSVSSASGSAATGRESAPGREGAQLVTGEKRVDYIMALSDDVTEKAAIGHLREINTTGWASCQSINHSTQPFLCHRPIGVSIETEADDGTEGEGRVQLSVWVAAHILRLRSLVAIWDGGASAVDVETSGVSIASLQYQTAGPSTIPGALSEVNMRPVNIVLPLLLVSGSRWTLYLARDLGASIEVIRVCQVGDSASFVGCYQLLAIIRVLAEWMKTDFRTWFWDNVLTKAKDLTHWTETA</sequence>
<evidence type="ECO:0000313" key="3">
    <source>
        <dbReference type="EMBL" id="KAK3360558.1"/>
    </source>
</evidence>
<reference evidence="3" key="1">
    <citation type="journal article" date="2023" name="Mol. Phylogenet. Evol.">
        <title>Genome-scale phylogeny and comparative genomics of the fungal order Sordariales.</title>
        <authorList>
            <person name="Hensen N."/>
            <person name="Bonometti L."/>
            <person name="Westerberg I."/>
            <person name="Brannstrom I.O."/>
            <person name="Guillou S."/>
            <person name="Cros-Aarteil S."/>
            <person name="Calhoun S."/>
            <person name="Haridas S."/>
            <person name="Kuo A."/>
            <person name="Mondo S."/>
            <person name="Pangilinan J."/>
            <person name="Riley R."/>
            <person name="LaButti K."/>
            <person name="Andreopoulos B."/>
            <person name="Lipzen A."/>
            <person name="Chen C."/>
            <person name="Yan M."/>
            <person name="Daum C."/>
            <person name="Ng V."/>
            <person name="Clum A."/>
            <person name="Steindorff A."/>
            <person name="Ohm R.A."/>
            <person name="Martin F."/>
            <person name="Silar P."/>
            <person name="Natvig D.O."/>
            <person name="Lalanne C."/>
            <person name="Gautier V."/>
            <person name="Ament-Velasquez S.L."/>
            <person name="Kruys A."/>
            <person name="Hutchinson M.I."/>
            <person name="Powell A.J."/>
            <person name="Barry K."/>
            <person name="Miller A.N."/>
            <person name="Grigoriev I.V."/>
            <person name="Debuchy R."/>
            <person name="Gladieux P."/>
            <person name="Hiltunen Thoren M."/>
            <person name="Johannesson H."/>
        </authorList>
    </citation>
    <scope>NUCLEOTIDE SEQUENCE</scope>
    <source>
        <strain evidence="3">CBS 955.72</strain>
    </source>
</reference>
<dbReference type="EMBL" id="JAUIQD010000002">
    <property type="protein sequence ID" value="KAK3360558.1"/>
    <property type="molecule type" value="Genomic_DNA"/>
</dbReference>
<keyword evidence="4" id="KW-1185">Reference proteome</keyword>
<reference evidence="3" key="2">
    <citation type="submission" date="2023-06" db="EMBL/GenBank/DDBJ databases">
        <authorList>
            <consortium name="Lawrence Berkeley National Laboratory"/>
            <person name="Haridas S."/>
            <person name="Hensen N."/>
            <person name="Bonometti L."/>
            <person name="Westerberg I."/>
            <person name="Brannstrom I.O."/>
            <person name="Guillou S."/>
            <person name="Cros-Aarteil S."/>
            <person name="Calhoun S."/>
            <person name="Kuo A."/>
            <person name="Mondo S."/>
            <person name="Pangilinan J."/>
            <person name="Riley R."/>
            <person name="Labutti K."/>
            <person name="Andreopoulos B."/>
            <person name="Lipzen A."/>
            <person name="Chen C."/>
            <person name="Yanf M."/>
            <person name="Daum C."/>
            <person name="Ng V."/>
            <person name="Clum A."/>
            <person name="Steindorff A."/>
            <person name="Ohm R."/>
            <person name="Martin F."/>
            <person name="Silar P."/>
            <person name="Natvig D."/>
            <person name="Lalanne C."/>
            <person name="Gautier V."/>
            <person name="Ament-Velasquez S.L."/>
            <person name="Kruys A."/>
            <person name="Hutchinson M.I."/>
            <person name="Powell A.J."/>
            <person name="Barry K."/>
            <person name="Miller A.N."/>
            <person name="Grigoriev I.V."/>
            <person name="Debuchy R."/>
            <person name="Gladieux P."/>
            <person name="Thoren M.H."/>
            <person name="Johannesson H."/>
        </authorList>
    </citation>
    <scope>NUCLEOTIDE SEQUENCE</scope>
    <source>
        <strain evidence="3">CBS 955.72</strain>
    </source>
</reference>
<dbReference type="Proteomes" id="UP001275084">
    <property type="component" value="Unassembled WGS sequence"/>
</dbReference>
<dbReference type="Pfam" id="PF20516">
    <property type="entry name" value="PDDEXK_12"/>
    <property type="match status" value="1"/>
</dbReference>
<gene>
    <name evidence="3" type="ORF">B0T25DRAFT_131429</name>
</gene>
<feature type="domain" description="PD-(D/E)XK nuclease-like" evidence="2">
    <location>
        <begin position="235"/>
        <end position="528"/>
    </location>
</feature>
<feature type="compositionally biased region" description="Basic residues" evidence="1">
    <location>
        <begin position="133"/>
        <end position="148"/>
    </location>
</feature>
<feature type="region of interest" description="Disordered" evidence="1">
    <location>
        <begin position="34"/>
        <end position="152"/>
    </location>
</feature>